<keyword evidence="3" id="KW-1185">Reference proteome</keyword>
<gene>
    <name evidence="2" type="ORF">AACH06_22595</name>
</gene>
<protein>
    <submittedName>
        <fullName evidence="2">BadF/BadG/BcrA/BcrD ATPase family protein</fullName>
    </submittedName>
</protein>
<dbReference type="RefSeq" id="WP_341428045.1">
    <property type="nucleotide sequence ID" value="NZ_JBBUTG010000018.1"/>
</dbReference>
<dbReference type="Pfam" id="PF01869">
    <property type="entry name" value="BcrAD_BadFG"/>
    <property type="match status" value="1"/>
</dbReference>
<dbReference type="SUPFAM" id="SSF53067">
    <property type="entry name" value="Actin-like ATPase domain"/>
    <property type="match status" value="2"/>
</dbReference>
<dbReference type="Proteomes" id="UP001371218">
    <property type="component" value="Unassembled WGS sequence"/>
</dbReference>
<feature type="domain" description="ATPase BadF/BadG/BcrA/BcrD type" evidence="1">
    <location>
        <begin position="7"/>
        <end position="261"/>
    </location>
</feature>
<dbReference type="InterPro" id="IPR052519">
    <property type="entry name" value="Euk-type_GlcNAc_Kinase"/>
</dbReference>
<proteinExistence type="predicted"/>
<dbReference type="Gene3D" id="3.30.420.40">
    <property type="match status" value="2"/>
</dbReference>
<dbReference type="InterPro" id="IPR043129">
    <property type="entry name" value="ATPase_NBD"/>
</dbReference>
<evidence type="ECO:0000259" key="1">
    <source>
        <dbReference type="Pfam" id="PF01869"/>
    </source>
</evidence>
<name>A0ABU9BUT6_9BURK</name>
<reference evidence="2 3" key="1">
    <citation type="submission" date="2024-04" db="EMBL/GenBank/DDBJ databases">
        <title>Novel species of the genus Ideonella isolated from streams.</title>
        <authorList>
            <person name="Lu H."/>
        </authorList>
    </citation>
    <scope>NUCLEOTIDE SEQUENCE [LARGE SCALE GENOMIC DNA]</scope>
    <source>
        <strain evidence="2 3">DXS29W</strain>
    </source>
</reference>
<dbReference type="InterPro" id="IPR002731">
    <property type="entry name" value="ATPase_BadF"/>
</dbReference>
<comment type="caution">
    <text evidence="2">The sequence shown here is derived from an EMBL/GenBank/DDBJ whole genome shotgun (WGS) entry which is preliminary data.</text>
</comment>
<dbReference type="CDD" id="cd24082">
    <property type="entry name" value="ASKHA_NBD_GspK-like"/>
    <property type="match status" value="1"/>
</dbReference>
<sequence length="292" mass="29982">MTLSFLIGVDGGGTGTRARLCDTRGQVLGQGNAGPSSLSHGVPGAWLQILQAVERAFAAAALPTPRWQDCALGAGLAGVNAPEQAAAFRAANPGFSTLVVDTDSFTALVGAHAGEPGLVLIAGTGSVAEVWRPDGTRRIAGGWGFPIGDEGGGAWLGLEAVRLAQQTIDGRATPGPLSEAVCRATGHDADSMLNWCARANQTAYAGLAPLVFDHAETDAQAAALLDASVLALDALVHALDPQEKLPVVCSGSVAKRLQNRLPSVLRQRCREPRGDAADGALHLLRLKLAEAP</sequence>
<organism evidence="2 3">
    <name type="scientific">Ideonella lacteola</name>
    <dbReference type="NCBI Taxonomy" id="2984193"/>
    <lineage>
        <taxon>Bacteria</taxon>
        <taxon>Pseudomonadati</taxon>
        <taxon>Pseudomonadota</taxon>
        <taxon>Betaproteobacteria</taxon>
        <taxon>Burkholderiales</taxon>
        <taxon>Sphaerotilaceae</taxon>
        <taxon>Ideonella</taxon>
    </lineage>
</organism>
<dbReference type="PANTHER" id="PTHR43190:SF3">
    <property type="entry name" value="N-ACETYL-D-GLUCOSAMINE KINASE"/>
    <property type="match status" value="1"/>
</dbReference>
<accession>A0ABU9BUT6</accession>
<evidence type="ECO:0000313" key="2">
    <source>
        <dbReference type="EMBL" id="MEK8033621.1"/>
    </source>
</evidence>
<dbReference type="PANTHER" id="PTHR43190">
    <property type="entry name" value="N-ACETYL-D-GLUCOSAMINE KINASE"/>
    <property type="match status" value="1"/>
</dbReference>
<evidence type="ECO:0000313" key="3">
    <source>
        <dbReference type="Proteomes" id="UP001371218"/>
    </source>
</evidence>
<dbReference type="EMBL" id="JBBUTG010000018">
    <property type="protein sequence ID" value="MEK8033621.1"/>
    <property type="molecule type" value="Genomic_DNA"/>
</dbReference>